<feature type="domain" description="ABC transmembrane type-1" evidence="8">
    <location>
        <begin position="192"/>
        <end position="383"/>
    </location>
</feature>
<dbReference type="STRING" id="580340.Tlie_0350"/>
<dbReference type="Gene3D" id="1.10.3720.10">
    <property type="entry name" value="MetI-like"/>
    <property type="match status" value="1"/>
</dbReference>
<dbReference type="Pfam" id="PF00528">
    <property type="entry name" value="BPD_transp_1"/>
    <property type="match status" value="1"/>
</dbReference>
<dbReference type="PROSITE" id="PS50928">
    <property type="entry name" value="ABC_TM1"/>
    <property type="match status" value="1"/>
</dbReference>
<keyword evidence="6 7" id="KW-0472">Membrane</keyword>
<comment type="subcellular location">
    <subcellularLocation>
        <location evidence="1 7">Cell membrane</location>
        <topology evidence="1 7">Multi-pass membrane protein</topology>
    </subcellularLocation>
</comment>
<protein>
    <submittedName>
        <fullName evidence="9">Binding-protein-dependent transport systems inner membrane component</fullName>
    </submittedName>
</protein>
<evidence type="ECO:0000313" key="9">
    <source>
        <dbReference type="EMBL" id="AER66087.1"/>
    </source>
</evidence>
<keyword evidence="2 7" id="KW-0813">Transport</keyword>
<organism evidence="9 10">
    <name type="scientific">Thermovirga lienii (strain ATCC BAA-1197 / DSM 17291 / Cas60314)</name>
    <dbReference type="NCBI Taxonomy" id="580340"/>
    <lineage>
        <taxon>Bacteria</taxon>
        <taxon>Thermotogati</taxon>
        <taxon>Synergistota</taxon>
        <taxon>Synergistia</taxon>
        <taxon>Synergistales</taxon>
        <taxon>Thermovirgaceae</taxon>
        <taxon>Thermovirga</taxon>
    </lineage>
</organism>
<evidence type="ECO:0000313" key="10">
    <source>
        <dbReference type="Proteomes" id="UP000005868"/>
    </source>
</evidence>
<dbReference type="InterPro" id="IPR035906">
    <property type="entry name" value="MetI-like_sf"/>
</dbReference>
<evidence type="ECO:0000256" key="2">
    <source>
        <dbReference type="ARBA" id="ARBA00022448"/>
    </source>
</evidence>
<evidence type="ECO:0000256" key="1">
    <source>
        <dbReference type="ARBA" id="ARBA00004651"/>
    </source>
</evidence>
<dbReference type="HOGENOM" id="CLU_028518_12_0_0"/>
<evidence type="ECO:0000256" key="5">
    <source>
        <dbReference type="ARBA" id="ARBA00022989"/>
    </source>
</evidence>
<evidence type="ECO:0000256" key="7">
    <source>
        <dbReference type="RuleBase" id="RU363032"/>
    </source>
</evidence>
<sequence>MKRLLRRFSFWLLIGFILAGIWRPSLFDMNAETQVASPFSKPLWIGKDSPPAMTFTLTPKTRAAQFQWVYPAPPNIAIWGTVELNKPSSASLVWETPDGDRIEIARNEDLPSFNVDIDGRDMSFKTSLGLSPFDNPMEKLFPSKGKYTLRMSPDDLDIRSGAIHVRIEGARWGLLGTDQRGRDVFHLFLLGIRVSLLVGICATILATLLGVSVGLVAGYAGGMVDTILMRLVDILLAIPGLPILMVLAGIWGKGLWQLIVILSIFSWMGTARTIRSLTLSLRESAFVEGLRALGARPSYIMYRHLLPESLPILLANIALGVPSAILAEAGLSFLGLSDPRIISWGRMLNEAHGFGAFTTGAWWLILPPGVGISLICLVFLDLGRTLEEMADPRLRGGGKR</sequence>
<proteinExistence type="inferred from homology"/>
<dbReference type="InterPro" id="IPR050366">
    <property type="entry name" value="BP-dependent_transpt_permease"/>
</dbReference>
<dbReference type="SUPFAM" id="SSF161098">
    <property type="entry name" value="MetI-like"/>
    <property type="match status" value="1"/>
</dbReference>
<feature type="transmembrane region" description="Helical" evidence="7">
    <location>
        <begin position="256"/>
        <end position="274"/>
    </location>
</feature>
<dbReference type="EMBL" id="CP003096">
    <property type="protein sequence ID" value="AER66087.1"/>
    <property type="molecule type" value="Genomic_DNA"/>
</dbReference>
<name>G7V753_THELD</name>
<keyword evidence="10" id="KW-1185">Reference proteome</keyword>
<reference evidence="9 10" key="2">
    <citation type="journal article" date="2012" name="Stand. Genomic Sci.">
        <title>Genome sequence of the moderately thermophilic, amino-acid-degrading and sulfur-reducing bacterium Thermovirga lienii type strain (Cas60314(T)).</title>
        <authorList>
            <person name="Goker M."/>
            <person name="Saunders E."/>
            <person name="Lapidus A."/>
            <person name="Nolan M."/>
            <person name="Lucas S."/>
            <person name="Hammon N."/>
            <person name="Deshpande S."/>
            <person name="Cheng J.F."/>
            <person name="Han C."/>
            <person name="Tapia R."/>
            <person name="Goodwin L.A."/>
            <person name="Pitluck S."/>
            <person name="Liolios K."/>
            <person name="Mavromatis K."/>
            <person name="Pagani I."/>
            <person name="Ivanova N."/>
            <person name="Mikhailova N."/>
            <person name="Pati A."/>
            <person name="Chen A."/>
            <person name="Palaniappan K."/>
            <person name="Land M."/>
            <person name="Chang Y.J."/>
            <person name="Jeffries C.D."/>
            <person name="Brambilla E.M."/>
            <person name="Rohde M."/>
            <person name="Spring S."/>
            <person name="Detter J.C."/>
            <person name="Woyke T."/>
            <person name="Bristow J."/>
            <person name="Eisen J.A."/>
            <person name="Markowitz V."/>
            <person name="Hugenholtz P."/>
            <person name="Kyrpides N.C."/>
            <person name="Klenk H.P."/>
        </authorList>
    </citation>
    <scope>NUCLEOTIDE SEQUENCE [LARGE SCALE GENOMIC DNA]</scope>
    <source>
        <strain evidence="10">ATCC BAA-1197 / DSM 17291 / Cas60314</strain>
    </source>
</reference>
<evidence type="ECO:0000259" key="8">
    <source>
        <dbReference type="PROSITE" id="PS50928"/>
    </source>
</evidence>
<dbReference type="OrthoDB" id="2514at2"/>
<dbReference type="eggNOG" id="COG1173">
    <property type="taxonomic scope" value="Bacteria"/>
</dbReference>
<feature type="transmembrane region" description="Helical" evidence="7">
    <location>
        <begin position="231"/>
        <end position="250"/>
    </location>
</feature>
<dbReference type="PANTHER" id="PTHR43386:SF1">
    <property type="entry name" value="D,D-DIPEPTIDE TRANSPORT SYSTEM PERMEASE PROTEIN DDPC-RELATED"/>
    <property type="match status" value="1"/>
</dbReference>
<dbReference type="GO" id="GO:0055085">
    <property type="term" value="P:transmembrane transport"/>
    <property type="evidence" value="ECO:0007669"/>
    <property type="project" value="InterPro"/>
</dbReference>
<dbReference type="PANTHER" id="PTHR43386">
    <property type="entry name" value="OLIGOPEPTIDE TRANSPORT SYSTEM PERMEASE PROTEIN APPC"/>
    <property type="match status" value="1"/>
</dbReference>
<evidence type="ECO:0000256" key="6">
    <source>
        <dbReference type="ARBA" id="ARBA00023136"/>
    </source>
</evidence>
<keyword evidence="4 7" id="KW-0812">Transmembrane</keyword>
<keyword evidence="3" id="KW-1003">Cell membrane</keyword>
<gene>
    <name evidence="9" type="ordered locus">Tlie_0350</name>
</gene>
<accession>G7V753</accession>
<evidence type="ECO:0000256" key="4">
    <source>
        <dbReference type="ARBA" id="ARBA00022692"/>
    </source>
</evidence>
<dbReference type="GO" id="GO:0005886">
    <property type="term" value="C:plasma membrane"/>
    <property type="evidence" value="ECO:0007669"/>
    <property type="project" value="UniProtKB-SubCell"/>
</dbReference>
<evidence type="ECO:0000256" key="3">
    <source>
        <dbReference type="ARBA" id="ARBA00022475"/>
    </source>
</evidence>
<feature type="transmembrane region" description="Helical" evidence="7">
    <location>
        <begin position="354"/>
        <end position="380"/>
    </location>
</feature>
<dbReference type="KEGG" id="tli:Tlie_0350"/>
<dbReference type="AlphaFoldDB" id="G7V753"/>
<dbReference type="InterPro" id="IPR000515">
    <property type="entry name" value="MetI-like"/>
</dbReference>
<dbReference type="Proteomes" id="UP000005868">
    <property type="component" value="Chromosome"/>
</dbReference>
<dbReference type="CDD" id="cd06261">
    <property type="entry name" value="TM_PBP2"/>
    <property type="match status" value="1"/>
</dbReference>
<feature type="transmembrane region" description="Helical" evidence="7">
    <location>
        <begin position="196"/>
        <end position="219"/>
    </location>
</feature>
<comment type="similarity">
    <text evidence="7">Belongs to the binding-protein-dependent transport system permease family.</text>
</comment>
<feature type="transmembrane region" description="Helical" evidence="7">
    <location>
        <begin position="310"/>
        <end position="334"/>
    </location>
</feature>
<keyword evidence="5 7" id="KW-1133">Transmembrane helix</keyword>
<reference evidence="10" key="1">
    <citation type="submission" date="2011-10" db="EMBL/GenBank/DDBJ databases">
        <title>The complete genome of chromosome of Thermovirga lienii DSM 17291.</title>
        <authorList>
            <consortium name="US DOE Joint Genome Institute (JGI-PGF)"/>
            <person name="Lucas S."/>
            <person name="Copeland A."/>
            <person name="Lapidus A."/>
            <person name="Glavina del Rio T."/>
            <person name="Dalin E."/>
            <person name="Tice H."/>
            <person name="Bruce D."/>
            <person name="Goodwin L."/>
            <person name="Pitluck S."/>
            <person name="Peters L."/>
            <person name="Mikhailova N."/>
            <person name="Saunders E."/>
            <person name="Kyrpides N."/>
            <person name="Mavromatis K."/>
            <person name="Ivanova N."/>
            <person name="Last F.I."/>
            <person name="Brettin T."/>
            <person name="Detter J.C."/>
            <person name="Han C."/>
            <person name="Larimer F."/>
            <person name="Land M."/>
            <person name="Hauser L."/>
            <person name="Markowitz V."/>
            <person name="Cheng J.-F."/>
            <person name="Hugenholtz P."/>
            <person name="Woyke T."/>
            <person name="Wu D."/>
            <person name="Spring S."/>
            <person name="Schroeder M."/>
            <person name="Brambilla E.-M."/>
            <person name="Klenk H.-P."/>
            <person name="Eisen J.A."/>
        </authorList>
    </citation>
    <scope>NUCLEOTIDE SEQUENCE [LARGE SCALE GENOMIC DNA]</scope>
    <source>
        <strain evidence="10">ATCC BAA-1197 / DSM 17291 / Cas60314</strain>
    </source>
</reference>